<evidence type="ECO:0000256" key="4">
    <source>
        <dbReference type="ARBA" id="ARBA00023054"/>
    </source>
</evidence>
<dbReference type="GO" id="GO:0006936">
    <property type="term" value="P:muscle contraction"/>
    <property type="evidence" value="ECO:0007669"/>
    <property type="project" value="TreeGrafter"/>
</dbReference>
<name>A0A851NXZ0_9GALL</name>
<dbReference type="GO" id="GO:0005865">
    <property type="term" value="C:striated muscle thin filament"/>
    <property type="evidence" value="ECO:0007669"/>
    <property type="project" value="TreeGrafter"/>
</dbReference>
<feature type="compositionally biased region" description="Basic and acidic residues" evidence="8">
    <location>
        <begin position="189"/>
        <end position="204"/>
    </location>
</feature>
<dbReference type="FunFam" id="3.80.10.10:FF:000078">
    <property type="entry name" value="Leiomodin 3"/>
    <property type="match status" value="1"/>
</dbReference>
<dbReference type="GO" id="GO:0051694">
    <property type="term" value="P:pointed-end actin filament capping"/>
    <property type="evidence" value="ECO:0007669"/>
    <property type="project" value="InterPro"/>
</dbReference>
<comment type="subcellular location">
    <subcellularLocation>
        <location evidence="1">Cytoplasm</location>
        <location evidence="1">Cytoskeleton</location>
    </subcellularLocation>
    <subcellularLocation>
        <location evidence="6">Cytoplasm</location>
        <location evidence="6">Myofibril</location>
        <location evidence="6">Sarcomere</location>
        <location evidence="6">M line</location>
    </subcellularLocation>
</comment>
<feature type="region of interest" description="Disordered" evidence="8">
    <location>
        <begin position="420"/>
        <end position="471"/>
    </location>
</feature>
<evidence type="ECO:0000259" key="9">
    <source>
        <dbReference type="PROSITE" id="PS51082"/>
    </source>
</evidence>
<accession>A0A851NXZ0</accession>
<dbReference type="PANTHER" id="PTHR10901">
    <property type="entry name" value="TROPOMODULIN"/>
    <property type="match status" value="1"/>
</dbReference>
<feature type="compositionally biased region" description="Basic and acidic residues" evidence="8">
    <location>
        <begin position="166"/>
        <end position="181"/>
    </location>
</feature>
<feature type="non-terminal residue" evidence="10">
    <location>
        <position position="549"/>
    </location>
</feature>
<dbReference type="GO" id="GO:0030239">
    <property type="term" value="P:myofibril assembly"/>
    <property type="evidence" value="ECO:0007669"/>
    <property type="project" value="TreeGrafter"/>
</dbReference>
<feature type="compositionally biased region" description="Polar residues" evidence="8">
    <location>
        <begin position="128"/>
        <end position="142"/>
    </location>
</feature>
<dbReference type="Proteomes" id="UP000613066">
    <property type="component" value="Unassembled WGS sequence"/>
</dbReference>
<dbReference type="PANTHER" id="PTHR10901:SF3">
    <property type="entry name" value="LEIOMODIN-3"/>
    <property type="match status" value="1"/>
</dbReference>
<dbReference type="GO" id="GO:0031430">
    <property type="term" value="C:M band"/>
    <property type="evidence" value="ECO:0007669"/>
    <property type="project" value="UniProtKB-SubCell"/>
</dbReference>
<reference evidence="10" key="1">
    <citation type="submission" date="2019-09" db="EMBL/GenBank/DDBJ databases">
        <title>Bird 10,000 Genomes (B10K) Project - Family phase.</title>
        <authorList>
            <person name="Zhang G."/>
        </authorList>
    </citation>
    <scope>NUCLEOTIDE SEQUENCE</scope>
    <source>
        <strain evidence="10">B10K-DU-001-08</strain>
        <tissue evidence="10">Muscle</tissue>
    </source>
</reference>
<evidence type="ECO:0000256" key="5">
    <source>
        <dbReference type="ARBA" id="ARBA00023212"/>
    </source>
</evidence>
<dbReference type="PROSITE" id="PS51082">
    <property type="entry name" value="WH2"/>
    <property type="match status" value="1"/>
</dbReference>
<dbReference type="SUPFAM" id="SSF52047">
    <property type="entry name" value="RNI-like"/>
    <property type="match status" value="1"/>
</dbReference>
<keyword evidence="11" id="KW-1185">Reference proteome</keyword>
<gene>
    <name evidence="10" type="primary">Lmod3</name>
    <name evidence="10" type="ORF">PENPIL_R00551</name>
</gene>
<feature type="region of interest" description="Disordered" evidence="8">
    <location>
        <begin position="45"/>
        <end position="66"/>
    </location>
</feature>
<keyword evidence="3" id="KW-0963">Cytoplasm</keyword>
<feature type="region of interest" description="Disordered" evidence="8">
    <location>
        <begin position="1"/>
        <end position="27"/>
    </location>
</feature>
<feature type="compositionally biased region" description="Low complexity" evidence="8">
    <location>
        <begin position="429"/>
        <end position="440"/>
    </location>
</feature>
<dbReference type="GO" id="GO:0005523">
    <property type="term" value="F:tropomyosin binding"/>
    <property type="evidence" value="ECO:0007669"/>
    <property type="project" value="InterPro"/>
</dbReference>
<evidence type="ECO:0000256" key="2">
    <source>
        <dbReference type="ARBA" id="ARBA00009345"/>
    </source>
</evidence>
<dbReference type="GO" id="GO:0007015">
    <property type="term" value="P:actin filament organization"/>
    <property type="evidence" value="ECO:0007669"/>
    <property type="project" value="TreeGrafter"/>
</dbReference>
<evidence type="ECO:0000256" key="8">
    <source>
        <dbReference type="SAM" id="MobiDB-lite"/>
    </source>
</evidence>
<evidence type="ECO:0000256" key="3">
    <source>
        <dbReference type="ARBA" id="ARBA00022490"/>
    </source>
</evidence>
<dbReference type="GO" id="GO:0003779">
    <property type="term" value="F:actin binding"/>
    <property type="evidence" value="ECO:0007669"/>
    <property type="project" value="InterPro"/>
</dbReference>
<dbReference type="Pfam" id="PF03250">
    <property type="entry name" value="Tropomodulin"/>
    <property type="match status" value="1"/>
</dbReference>
<feature type="non-terminal residue" evidence="10">
    <location>
        <position position="1"/>
    </location>
</feature>
<evidence type="ECO:0000256" key="7">
    <source>
        <dbReference type="ARBA" id="ARBA00070923"/>
    </source>
</evidence>
<protein>
    <recommendedName>
        <fullName evidence="7">Leiomodin-3</fullName>
    </recommendedName>
</protein>
<keyword evidence="4" id="KW-0175">Coiled coil</keyword>
<feature type="compositionally biased region" description="Acidic residues" evidence="8">
    <location>
        <begin position="8"/>
        <end position="22"/>
    </location>
</feature>
<dbReference type="EMBL" id="WBMW01004283">
    <property type="protein sequence ID" value="NXC47161.1"/>
    <property type="molecule type" value="Genomic_DNA"/>
</dbReference>
<feature type="domain" description="WH2" evidence="9">
    <location>
        <begin position="523"/>
        <end position="542"/>
    </location>
</feature>
<dbReference type="OrthoDB" id="2163268at2759"/>
<evidence type="ECO:0000256" key="1">
    <source>
        <dbReference type="ARBA" id="ARBA00004245"/>
    </source>
</evidence>
<feature type="region of interest" description="Disordered" evidence="8">
    <location>
        <begin position="81"/>
        <end position="209"/>
    </location>
</feature>
<feature type="compositionally biased region" description="Basic and acidic residues" evidence="8">
    <location>
        <begin position="112"/>
        <end position="127"/>
    </location>
</feature>
<sequence>MSEVSQTSDEDVSPEDINEDEILANLSPEELKELQSEMEVMAPDPEVPTGMIQRDQTEKPPTGSFDHRSLVDYLYWQKASRRMLEDERVPVTLLPSERMAAEEMGGSGGGRRGPDAGGKERHYENESVSHAVTQPGETNRGGSNEKEEEEEEDGEEEEDEDDESESEAKETCVNENHHGDQTSKQPGTESRENTEKPDENEKKISKLNIPKKLALDTSFMKLSARPSGNQTNLEESLEKVRKNNPDMKELNLNNIENIPKEMLIDFVNAMKKNKNVKTFSLANVGADDSVAFALANMLRENRSITTLNIDSNFISGKGVVAIMRCLQYNETLTELRFHNQRSMLGHQAEMEIAKLLKANATLLKMGYHFELPGPRMVVTNLLSRNLDKQRQKRQEGQRQQQMKEQRELITMLENGLGLPPGMWEMLGGPLPQARPQEAPQAPKPPVPTSVPRERGKESARPAAPEQPHRAEPSFRVIKLKKLQRKPAVPKYVEPAEKTNLKDVIKTLKPIPRRRPPPLVEITPRDQLLNDIRQSNVAYLKPVPLPKQLE</sequence>
<comment type="caution">
    <text evidence="10">The sequence shown here is derived from an EMBL/GenBank/DDBJ whole genome shotgun (WGS) entry which is preliminary data.</text>
</comment>
<proteinExistence type="inferred from homology"/>
<dbReference type="InterPro" id="IPR004934">
    <property type="entry name" value="TMOD"/>
</dbReference>
<keyword evidence="5" id="KW-0206">Cytoskeleton</keyword>
<evidence type="ECO:0000313" key="11">
    <source>
        <dbReference type="Proteomes" id="UP000613066"/>
    </source>
</evidence>
<organism evidence="10 11">
    <name type="scientific">Penelope pileata</name>
    <dbReference type="NCBI Taxonomy" id="1118817"/>
    <lineage>
        <taxon>Eukaryota</taxon>
        <taxon>Metazoa</taxon>
        <taxon>Chordata</taxon>
        <taxon>Craniata</taxon>
        <taxon>Vertebrata</taxon>
        <taxon>Euteleostomi</taxon>
        <taxon>Archelosauria</taxon>
        <taxon>Archosauria</taxon>
        <taxon>Dinosauria</taxon>
        <taxon>Saurischia</taxon>
        <taxon>Theropoda</taxon>
        <taxon>Coelurosauria</taxon>
        <taxon>Aves</taxon>
        <taxon>Neognathae</taxon>
        <taxon>Galloanserae</taxon>
        <taxon>Galliformes</taxon>
        <taxon>Cracidae</taxon>
        <taxon>Penelope</taxon>
    </lineage>
</organism>
<dbReference type="InterPro" id="IPR003124">
    <property type="entry name" value="WH2_dom"/>
</dbReference>
<evidence type="ECO:0000256" key="6">
    <source>
        <dbReference type="ARBA" id="ARBA00037833"/>
    </source>
</evidence>
<feature type="compositionally biased region" description="Acidic residues" evidence="8">
    <location>
        <begin position="146"/>
        <end position="165"/>
    </location>
</feature>
<dbReference type="Gene3D" id="3.80.10.10">
    <property type="entry name" value="Ribonuclease Inhibitor"/>
    <property type="match status" value="1"/>
</dbReference>
<comment type="similarity">
    <text evidence="2">Belongs to the tropomodulin family.</text>
</comment>
<dbReference type="InterPro" id="IPR032675">
    <property type="entry name" value="LRR_dom_sf"/>
</dbReference>
<evidence type="ECO:0000313" key="10">
    <source>
        <dbReference type="EMBL" id="NXC47161.1"/>
    </source>
</evidence>
<dbReference type="AlphaFoldDB" id="A0A851NXZ0"/>